<dbReference type="Proteomes" id="UP000091918">
    <property type="component" value="Unassembled WGS sequence"/>
</dbReference>
<name>A0A1B7P6X7_9EURO</name>
<accession>A0A1B7P6X7</accession>
<keyword evidence="2" id="KW-1185">Reference proteome</keyword>
<sequence length="111" mass="12499">MPKELFLISAINPPHSHEPHAALFLSRLTDLSSNIIFVTGSVAHVLGLRLPFGYCGVVSDIFRKFSGITQVERLSTYMCILDARPWVIEEFREFGLTTFVLRNGTRPSMES</sequence>
<proteinExistence type="predicted"/>
<evidence type="ECO:0000313" key="1">
    <source>
        <dbReference type="EMBL" id="OAX84753.1"/>
    </source>
</evidence>
<organism evidence="1 2">
    <name type="scientific">Emergomyces africanus</name>
    <dbReference type="NCBI Taxonomy" id="1955775"/>
    <lineage>
        <taxon>Eukaryota</taxon>
        <taxon>Fungi</taxon>
        <taxon>Dikarya</taxon>
        <taxon>Ascomycota</taxon>
        <taxon>Pezizomycotina</taxon>
        <taxon>Eurotiomycetes</taxon>
        <taxon>Eurotiomycetidae</taxon>
        <taxon>Onygenales</taxon>
        <taxon>Ajellomycetaceae</taxon>
        <taxon>Emergomyces</taxon>
    </lineage>
</organism>
<comment type="caution">
    <text evidence="1">The sequence shown here is derived from an EMBL/GenBank/DDBJ whole genome shotgun (WGS) entry which is preliminary data.</text>
</comment>
<protein>
    <submittedName>
        <fullName evidence="1">Uncharacterized protein</fullName>
    </submittedName>
</protein>
<gene>
    <name evidence="1" type="ORF">ACJ72_00863</name>
</gene>
<dbReference type="AlphaFoldDB" id="A0A1B7P6X7"/>
<dbReference type="EMBL" id="LGUA01000051">
    <property type="protein sequence ID" value="OAX84753.1"/>
    <property type="molecule type" value="Genomic_DNA"/>
</dbReference>
<dbReference type="OrthoDB" id="411251at2759"/>
<evidence type="ECO:0000313" key="2">
    <source>
        <dbReference type="Proteomes" id="UP000091918"/>
    </source>
</evidence>
<reference evidence="1 2" key="1">
    <citation type="submission" date="2015-07" db="EMBL/GenBank/DDBJ databases">
        <title>Emmonsia species relationships and genome sequence.</title>
        <authorList>
            <person name="Cuomo C.A."/>
            <person name="Schwartz I.S."/>
            <person name="Kenyon C."/>
            <person name="de Hoog G.S."/>
            <person name="Govender N.P."/>
            <person name="Botha A."/>
            <person name="Moreno L."/>
            <person name="de Vries M."/>
            <person name="Munoz J.F."/>
            <person name="Stielow J.B."/>
        </authorList>
    </citation>
    <scope>NUCLEOTIDE SEQUENCE [LARGE SCALE GENOMIC DNA]</scope>
    <source>
        <strain evidence="1 2">CBS 136260</strain>
    </source>
</reference>